<feature type="transmembrane region" description="Helical" evidence="6">
    <location>
        <begin position="292"/>
        <end position="312"/>
    </location>
</feature>
<feature type="transmembrane region" description="Helical" evidence="6">
    <location>
        <begin position="94"/>
        <end position="127"/>
    </location>
</feature>
<feature type="transmembrane region" description="Helical" evidence="6">
    <location>
        <begin position="139"/>
        <end position="158"/>
    </location>
</feature>
<keyword evidence="2" id="KW-0813">Transport</keyword>
<feature type="transmembrane region" description="Helical" evidence="6">
    <location>
        <begin position="418"/>
        <end position="436"/>
    </location>
</feature>
<evidence type="ECO:0000256" key="4">
    <source>
        <dbReference type="ARBA" id="ARBA00022989"/>
    </source>
</evidence>
<dbReference type="AlphaFoldDB" id="A0A5R9QWS8"/>
<evidence type="ECO:0000259" key="7">
    <source>
        <dbReference type="Pfam" id="PF03600"/>
    </source>
</evidence>
<dbReference type="RefSeq" id="WP_138411709.1">
    <property type="nucleotide sequence ID" value="NZ_QLAG01000011.1"/>
</dbReference>
<sequence length="438" mass="45945">MLTLIGLLTIGSLVALLLIGRMSPVLPLIVVPLVGALFAGFGPQELTAFFNDGIGRVTAIATMFVFAITFFGVLQDTGLFRPLIGGLVRVTRGNVIAVAVATAVIGMLAHLDGAGATTFLLTIPALLPLYKELRMNPYLMLLLLALGAGIFNMLPWSGPLGRAAAVTGIEVTDLWRPLIVLQAVGAVLLVMLAVLLGVRERRRIAAAGTLGDGSAGDGEIQSLDAPLSAEAQALLRPGRLWLNGLIFLVVLVSLFTGVLPAGYIFMIGLCVVLMANYRGAKAQMSRVGAHAPAALNMGMIILAAGSVLGIFTGTGMLTSIAQDLVGVLPASLVPQLHVVLGVFGLPMELMLSTDAYYFGLLPVTLEVVAGHGVEPASVVYALTIGNIIGTFISPFSPALWLALGLAGLDLGRHIRYSLWWMWAFSLVLFAVAWAIGLF</sequence>
<evidence type="ECO:0000256" key="1">
    <source>
        <dbReference type="ARBA" id="ARBA00004141"/>
    </source>
</evidence>
<feature type="domain" description="Citrate transporter-like" evidence="7">
    <location>
        <begin position="15"/>
        <end position="385"/>
    </location>
</feature>
<dbReference type="PANTHER" id="PTHR30354">
    <property type="entry name" value="GNT FAMILY GLUCONATE TRANSPORTER"/>
    <property type="match status" value="1"/>
</dbReference>
<dbReference type="GO" id="GO:0015128">
    <property type="term" value="F:gluconate transmembrane transporter activity"/>
    <property type="evidence" value="ECO:0007669"/>
    <property type="project" value="InterPro"/>
</dbReference>
<evidence type="ECO:0000256" key="3">
    <source>
        <dbReference type="ARBA" id="ARBA00022692"/>
    </source>
</evidence>
<evidence type="ECO:0000256" key="5">
    <source>
        <dbReference type="ARBA" id="ARBA00023136"/>
    </source>
</evidence>
<protein>
    <submittedName>
        <fullName evidence="8">Citrate transporter</fullName>
    </submittedName>
</protein>
<reference evidence="8 9" key="1">
    <citation type="journal article" date="2017" name="Eur. J. Clin. Microbiol. Infect. Dis.">
        <title>Uncommonly isolated clinical Pseudomonas: identification and phylogenetic assignation.</title>
        <authorList>
            <person name="Mulet M."/>
            <person name="Gomila M."/>
            <person name="Ramirez A."/>
            <person name="Cardew S."/>
            <person name="Moore E.R."/>
            <person name="Lalucat J."/>
            <person name="Garcia-Valdes E."/>
        </authorList>
    </citation>
    <scope>NUCLEOTIDE SEQUENCE [LARGE SCALE GENOMIC DNA]</scope>
    <source>
        <strain evidence="8 9">SD129</strain>
    </source>
</reference>
<feature type="transmembrane region" description="Helical" evidence="6">
    <location>
        <begin position="324"/>
        <end position="343"/>
    </location>
</feature>
<dbReference type="InterPro" id="IPR014738">
    <property type="entry name" value="Citrate_transporter"/>
</dbReference>
<feature type="transmembrane region" description="Helical" evidence="6">
    <location>
        <begin position="379"/>
        <end position="406"/>
    </location>
</feature>
<dbReference type="InterPro" id="IPR004680">
    <property type="entry name" value="Cit_transptr-like_dom"/>
</dbReference>
<keyword evidence="4 6" id="KW-1133">Transmembrane helix</keyword>
<gene>
    <name evidence="8" type="ORF">DN820_10710</name>
</gene>
<keyword evidence="5 6" id="KW-0472">Membrane</keyword>
<evidence type="ECO:0000313" key="9">
    <source>
        <dbReference type="Proteomes" id="UP000306753"/>
    </source>
</evidence>
<dbReference type="Proteomes" id="UP000306753">
    <property type="component" value="Unassembled WGS sequence"/>
</dbReference>
<dbReference type="InterPro" id="IPR003474">
    <property type="entry name" value="Glcn_transporter"/>
</dbReference>
<comment type="subcellular location">
    <subcellularLocation>
        <location evidence="1">Membrane</location>
        <topology evidence="1">Multi-pass membrane protein</topology>
    </subcellularLocation>
</comment>
<dbReference type="Pfam" id="PF03600">
    <property type="entry name" value="CitMHS"/>
    <property type="match status" value="1"/>
</dbReference>
<keyword evidence="9" id="KW-1185">Reference proteome</keyword>
<evidence type="ECO:0000313" key="8">
    <source>
        <dbReference type="EMBL" id="TLX63555.1"/>
    </source>
</evidence>
<evidence type="ECO:0000256" key="2">
    <source>
        <dbReference type="ARBA" id="ARBA00022448"/>
    </source>
</evidence>
<feature type="transmembrane region" description="Helical" evidence="6">
    <location>
        <begin position="178"/>
        <end position="198"/>
    </location>
</feature>
<feature type="transmembrane region" description="Helical" evidence="6">
    <location>
        <begin position="25"/>
        <end position="42"/>
    </location>
</feature>
<feature type="transmembrane region" description="Helical" evidence="6">
    <location>
        <begin position="240"/>
        <end position="257"/>
    </location>
</feature>
<dbReference type="NCBIfam" id="TIGR00784">
    <property type="entry name" value="citMHS"/>
    <property type="match status" value="1"/>
</dbReference>
<evidence type="ECO:0000256" key="6">
    <source>
        <dbReference type="SAM" id="Phobius"/>
    </source>
</evidence>
<proteinExistence type="predicted"/>
<dbReference type="GO" id="GO:0015137">
    <property type="term" value="F:citrate transmembrane transporter activity"/>
    <property type="evidence" value="ECO:0007669"/>
    <property type="project" value="InterPro"/>
</dbReference>
<comment type="caution">
    <text evidence="8">The sequence shown here is derived from an EMBL/GenBank/DDBJ whole genome shotgun (WGS) entry which is preliminary data.</text>
</comment>
<organism evidence="8 9">
    <name type="scientific">Stutzerimonas nosocomialis</name>
    <dbReference type="NCBI Taxonomy" id="1056496"/>
    <lineage>
        <taxon>Bacteria</taxon>
        <taxon>Pseudomonadati</taxon>
        <taxon>Pseudomonadota</taxon>
        <taxon>Gammaproteobacteria</taxon>
        <taxon>Pseudomonadales</taxon>
        <taxon>Pseudomonadaceae</taxon>
        <taxon>Stutzerimonas</taxon>
    </lineage>
</organism>
<dbReference type="GO" id="GO:0005886">
    <property type="term" value="C:plasma membrane"/>
    <property type="evidence" value="ECO:0007669"/>
    <property type="project" value="TreeGrafter"/>
</dbReference>
<accession>A0A5R9QWS8</accession>
<name>A0A5R9QWS8_9GAMM</name>
<dbReference type="EMBL" id="QLAG01000011">
    <property type="protein sequence ID" value="TLX63555.1"/>
    <property type="molecule type" value="Genomic_DNA"/>
</dbReference>
<feature type="transmembrane region" description="Helical" evidence="6">
    <location>
        <begin position="54"/>
        <end position="74"/>
    </location>
</feature>
<dbReference type="PANTHER" id="PTHR30354:SF26">
    <property type="entry name" value="TRANSPORTER, PUTATIVE-RELATED"/>
    <property type="match status" value="1"/>
</dbReference>
<keyword evidence="3 6" id="KW-0812">Transmembrane</keyword>